<dbReference type="RefSeq" id="WP_256617329.1">
    <property type="nucleotide sequence ID" value="NZ_JANIBK010000268.1"/>
</dbReference>
<dbReference type="InterPro" id="IPR027417">
    <property type="entry name" value="P-loop_NTPase"/>
</dbReference>
<protein>
    <submittedName>
        <fullName evidence="2">TIR domain-containing protein</fullName>
    </submittedName>
</protein>
<dbReference type="EMBL" id="JANIBK010000268">
    <property type="protein sequence ID" value="MCQ8130935.1"/>
    <property type="molecule type" value="Genomic_DNA"/>
</dbReference>
<evidence type="ECO:0000313" key="2">
    <source>
        <dbReference type="EMBL" id="MCQ8130935.1"/>
    </source>
</evidence>
<reference evidence="2 3" key="1">
    <citation type="submission" date="2022-07" db="EMBL/GenBank/DDBJ databases">
        <title>Methylomonas rivi sp. nov., Methylomonas rosea sp. nov., Methylomonas aureus sp. nov. and Methylomonas subterranea sp. nov., four novel methanotrophs isolated from a freshwater creek and the deep terrestrial subsurface.</title>
        <authorList>
            <person name="Abin C."/>
            <person name="Sankaranarayanan K."/>
            <person name="Garner C."/>
            <person name="Sindelar R."/>
            <person name="Kotary K."/>
            <person name="Garner R."/>
            <person name="Barclay S."/>
            <person name="Lawson P."/>
            <person name="Krumholz L."/>
        </authorList>
    </citation>
    <scope>NUCLEOTIDE SEQUENCE [LARGE SCALE GENOMIC DNA]</scope>
    <source>
        <strain evidence="2 3">WSC-6</strain>
    </source>
</reference>
<evidence type="ECO:0000313" key="3">
    <source>
        <dbReference type="Proteomes" id="UP001524586"/>
    </source>
</evidence>
<keyword evidence="3" id="KW-1185">Reference proteome</keyword>
<comment type="caution">
    <text evidence="2">The sequence shown here is derived from an EMBL/GenBank/DDBJ whole genome shotgun (WGS) entry which is preliminary data.</text>
</comment>
<name>A0ABT1UAP4_9GAMM</name>
<dbReference type="Proteomes" id="UP001524586">
    <property type="component" value="Unassembled WGS sequence"/>
</dbReference>
<evidence type="ECO:0000259" key="1">
    <source>
        <dbReference type="PROSITE" id="PS51534"/>
    </source>
</evidence>
<dbReference type="InterPro" id="IPR000157">
    <property type="entry name" value="TIR_dom"/>
</dbReference>
<sequence>MTSVFISYSHDDDLHQQRVYVLADRLIKDGVKVILDRDYKDGGPDEDWDNWSEKQAANAEIVLPVFTPEYLKCWSGDQAPGNRLGAILETKVIKRRIVESGSSIEFCRTVVFEADHRNCIPLSIKGIHTFDAQRDYAQILAWLRLKDAAPEPNTSTIELSWPKIPDDYPWPLADRVELFDSFKAVLGRSMPQRIFLIAGASNTGKTVLLNALFKLAKQVQLDAVLLDLKGCPSLEDLFDILALETNDSILPALHSAHGSARKIALLKDLETLKKPLLLGFDTYQHIAPDTADWLESQVLRRAEKCPGLLVLIAGQQVPEPAKYPWNDLALPNSLQPILEKHYWRDYAHQVLKSAHITDEHLDVMLHISKGDPGQTSALLQSFAGIKA</sequence>
<feature type="domain" description="SEFIR" evidence="1">
    <location>
        <begin position="1"/>
        <end position="141"/>
    </location>
</feature>
<proteinExistence type="predicted"/>
<dbReference type="PROSITE" id="PS51534">
    <property type="entry name" value="SEFIR"/>
    <property type="match status" value="1"/>
</dbReference>
<organism evidence="2 3">
    <name type="scientific">Methylomonas rivi</name>
    <dbReference type="NCBI Taxonomy" id="2952226"/>
    <lineage>
        <taxon>Bacteria</taxon>
        <taxon>Pseudomonadati</taxon>
        <taxon>Pseudomonadota</taxon>
        <taxon>Gammaproteobacteria</taxon>
        <taxon>Methylococcales</taxon>
        <taxon>Methylococcaceae</taxon>
        <taxon>Methylomonas</taxon>
    </lineage>
</organism>
<dbReference type="InterPro" id="IPR013568">
    <property type="entry name" value="SEFIR_dom"/>
</dbReference>
<dbReference type="InterPro" id="IPR035897">
    <property type="entry name" value="Toll_tir_struct_dom_sf"/>
</dbReference>
<dbReference type="Gene3D" id="3.40.50.10140">
    <property type="entry name" value="Toll/interleukin-1 receptor homology (TIR) domain"/>
    <property type="match status" value="1"/>
</dbReference>
<gene>
    <name evidence="2" type="ORF">NP596_20945</name>
</gene>
<accession>A0ABT1UAP4</accession>
<dbReference type="Pfam" id="PF13676">
    <property type="entry name" value="TIR_2"/>
    <property type="match status" value="1"/>
</dbReference>
<dbReference type="SUPFAM" id="SSF52200">
    <property type="entry name" value="Toll/Interleukin receptor TIR domain"/>
    <property type="match status" value="1"/>
</dbReference>
<dbReference type="SUPFAM" id="SSF52540">
    <property type="entry name" value="P-loop containing nucleoside triphosphate hydrolases"/>
    <property type="match status" value="1"/>
</dbReference>
<dbReference type="Gene3D" id="3.40.50.300">
    <property type="entry name" value="P-loop containing nucleotide triphosphate hydrolases"/>
    <property type="match status" value="1"/>
</dbReference>